<sequence length="287" mass="32223">RGQLWLAPLTKGGNAPFRRLCASEFGAEVVVSEMAFARFLAKGARVERARVRRHEGDAGDCFGAQIATNAIEEGVNAALIASGEFGADFVDLNCGCPIHETWKRGLGAALLKKPAKLERLVEGIASRIDVPLTVKIRLGIDSSSQARRIAEGLENAGASAVVVHGRTKEQRYTKAADYDVIRDIVRERNIPIIGNGDVLTWYDARDRMEHSGVAAMMVGRGALIKPWIFKEYRERKCWNPTVEQRVGVYYTLRNYMREGFGDDELGKRRFDEFFPWHLGFFCRYRPL</sequence>
<evidence type="ECO:0000256" key="2">
    <source>
        <dbReference type="ARBA" id="ARBA00012376"/>
    </source>
</evidence>
<dbReference type="CDD" id="cd02801">
    <property type="entry name" value="DUS_like_FMN"/>
    <property type="match status" value="1"/>
</dbReference>
<keyword evidence="3" id="KW-0285">Flavoprotein</keyword>
<evidence type="ECO:0000256" key="3">
    <source>
        <dbReference type="ARBA" id="ARBA00022630"/>
    </source>
</evidence>
<dbReference type="RefSeq" id="XP_001420702.1">
    <property type="nucleotide sequence ID" value="XM_001420665.1"/>
</dbReference>
<evidence type="ECO:0000313" key="14">
    <source>
        <dbReference type="EMBL" id="ABO98995.1"/>
    </source>
</evidence>
<reference evidence="14 15" key="1">
    <citation type="journal article" date="2007" name="Proc. Natl. Acad. Sci. U.S.A.">
        <title>The tiny eukaryote Ostreococcus provides genomic insights into the paradox of plankton speciation.</title>
        <authorList>
            <person name="Palenik B."/>
            <person name="Grimwood J."/>
            <person name="Aerts A."/>
            <person name="Rouze P."/>
            <person name="Salamov A."/>
            <person name="Putnam N."/>
            <person name="Dupont C."/>
            <person name="Jorgensen R."/>
            <person name="Derelle E."/>
            <person name="Rombauts S."/>
            <person name="Zhou K."/>
            <person name="Otillar R."/>
            <person name="Merchant S.S."/>
            <person name="Podell S."/>
            <person name="Gaasterland T."/>
            <person name="Napoli C."/>
            <person name="Gendler K."/>
            <person name="Manuell A."/>
            <person name="Tai V."/>
            <person name="Vallon O."/>
            <person name="Piganeau G."/>
            <person name="Jancek S."/>
            <person name="Heijde M."/>
            <person name="Jabbari K."/>
            <person name="Bowler C."/>
            <person name="Lohr M."/>
            <person name="Robbens S."/>
            <person name="Werner G."/>
            <person name="Dubchak I."/>
            <person name="Pazour G.J."/>
            <person name="Ren Q."/>
            <person name="Paulsen I."/>
            <person name="Delwiche C."/>
            <person name="Schmutz J."/>
            <person name="Rokhsar D."/>
            <person name="Van de Peer Y."/>
            <person name="Moreau H."/>
            <person name="Grigoriev I.V."/>
        </authorList>
    </citation>
    <scope>NUCLEOTIDE SEQUENCE [LARGE SCALE GENOMIC DNA]</scope>
    <source>
        <strain evidence="14 15">CCE9901</strain>
    </source>
</reference>
<protein>
    <recommendedName>
        <fullName evidence="2">tRNA-dihydrouridine(47) synthase [NAD(P)(+)]</fullName>
        <ecNumber evidence="2">1.3.1.89</ecNumber>
    </recommendedName>
</protein>
<proteinExistence type="inferred from homology"/>
<dbReference type="PIRSF" id="PIRSF006621">
    <property type="entry name" value="Dus"/>
    <property type="match status" value="1"/>
</dbReference>
<dbReference type="AlphaFoldDB" id="A4S604"/>
<name>A4S604_OSTLU</name>
<evidence type="ECO:0000313" key="15">
    <source>
        <dbReference type="Proteomes" id="UP000001568"/>
    </source>
</evidence>
<comment type="catalytic activity">
    <reaction evidence="9">
        <text>a 5,6-dihydrouridine in mRNA + NADP(+) = a uridine in mRNA + NADPH + H(+)</text>
        <dbReference type="Rhea" id="RHEA:69855"/>
        <dbReference type="Rhea" id="RHEA-COMP:14658"/>
        <dbReference type="Rhea" id="RHEA-COMP:17789"/>
        <dbReference type="ChEBI" id="CHEBI:15378"/>
        <dbReference type="ChEBI" id="CHEBI:57783"/>
        <dbReference type="ChEBI" id="CHEBI:58349"/>
        <dbReference type="ChEBI" id="CHEBI:65315"/>
        <dbReference type="ChEBI" id="CHEBI:74443"/>
    </reaction>
    <physiologicalReaction direction="right-to-left" evidence="9">
        <dbReference type="Rhea" id="RHEA:69857"/>
    </physiologicalReaction>
</comment>
<keyword evidence="4 12" id="KW-0288">FMN</keyword>
<feature type="binding site" evidence="12">
    <location>
        <position position="164"/>
    </location>
    <ligand>
        <name>FMN</name>
        <dbReference type="ChEBI" id="CHEBI:58210"/>
    </ligand>
</feature>
<evidence type="ECO:0000256" key="9">
    <source>
        <dbReference type="ARBA" id="ARBA00049447"/>
    </source>
</evidence>
<keyword evidence="12" id="KW-0547">Nucleotide-binding</keyword>
<comment type="similarity">
    <text evidence="1">Belongs to the Dus family. Dus3 subfamily.</text>
</comment>
<dbReference type="GO" id="GO:0003723">
    <property type="term" value="F:RNA binding"/>
    <property type="evidence" value="ECO:0007669"/>
    <property type="project" value="TreeGrafter"/>
</dbReference>
<comment type="catalytic activity">
    <reaction evidence="10">
        <text>5,6-dihydrouridine(47) in tRNA + NADP(+) = uridine(47) in tRNA + NADPH + H(+)</text>
        <dbReference type="Rhea" id="RHEA:53360"/>
        <dbReference type="Rhea" id="RHEA-COMP:13539"/>
        <dbReference type="Rhea" id="RHEA-COMP:13540"/>
        <dbReference type="ChEBI" id="CHEBI:15378"/>
        <dbReference type="ChEBI" id="CHEBI:57783"/>
        <dbReference type="ChEBI" id="CHEBI:58349"/>
        <dbReference type="ChEBI" id="CHEBI:65315"/>
        <dbReference type="ChEBI" id="CHEBI:74443"/>
        <dbReference type="EC" id="1.3.1.89"/>
    </reaction>
    <physiologicalReaction direction="right-to-left" evidence="10">
        <dbReference type="Rhea" id="RHEA:53362"/>
    </physiologicalReaction>
</comment>
<comment type="catalytic activity">
    <reaction evidence="7">
        <text>5,6-dihydrouridine(47) in tRNA + NAD(+) = uridine(47) in tRNA + NADH + H(+)</text>
        <dbReference type="Rhea" id="RHEA:53364"/>
        <dbReference type="Rhea" id="RHEA-COMP:13539"/>
        <dbReference type="Rhea" id="RHEA-COMP:13540"/>
        <dbReference type="ChEBI" id="CHEBI:15378"/>
        <dbReference type="ChEBI" id="CHEBI:57540"/>
        <dbReference type="ChEBI" id="CHEBI:57945"/>
        <dbReference type="ChEBI" id="CHEBI:65315"/>
        <dbReference type="ChEBI" id="CHEBI:74443"/>
        <dbReference type="EC" id="1.3.1.89"/>
    </reaction>
    <physiologicalReaction direction="right-to-left" evidence="7">
        <dbReference type="Rhea" id="RHEA:53366"/>
    </physiologicalReaction>
</comment>
<evidence type="ECO:0000256" key="4">
    <source>
        <dbReference type="ARBA" id="ARBA00022643"/>
    </source>
</evidence>
<dbReference type="SUPFAM" id="SSF51395">
    <property type="entry name" value="FMN-linked oxidoreductases"/>
    <property type="match status" value="1"/>
</dbReference>
<dbReference type="HOGENOM" id="CLU_013299_0_2_1"/>
<feature type="non-terminal residue" evidence="14">
    <location>
        <position position="1"/>
    </location>
</feature>
<evidence type="ECO:0000256" key="8">
    <source>
        <dbReference type="ARBA" id="ARBA00048342"/>
    </source>
</evidence>
<feature type="binding site" evidence="12">
    <location>
        <position position="65"/>
    </location>
    <ligand>
        <name>FMN</name>
        <dbReference type="ChEBI" id="CHEBI:58210"/>
    </ligand>
</feature>
<evidence type="ECO:0000256" key="7">
    <source>
        <dbReference type="ARBA" id="ARBA00048266"/>
    </source>
</evidence>
<dbReference type="PANTHER" id="PTHR45846">
    <property type="entry name" value="TRNA-DIHYDROURIDINE(47) SYNTHASE [NAD(P)(+)]-LIKE"/>
    <property type="match status" value="1"/>
</dbReference>
<feature type="binding site" evidence="12">
    <location>
        <begin position="219"/>
        <end position="220"/>
    </location>
    <ligand>
        <name>FMN</name>
        <dbReference type="ChEBI" id="CHEBI:58210"/>
    </ligand>
</feature>
<feature type="domain" description="DUS-like FMN-binding" evidence="13">
    <location>
        <begin position="6"/>
        <end position="237"/>
    </location>
</feature>
<dbReference type="InterPro" id="IPR001269">
    <property type="entry name" value="DUS_fam"/>
</dbReference>
<dbReference type="EC" id="1.3.1.89" evidence="2"/>
<dbReference type="InterPro" id="IPR013785">
    <property type="entry name" value="Aldolase_TIM"/>
</dbReference>
<feature type="non-terminal residue" evidence="14">
    <location>
        <position position="287"/>
    </location>
</feature>
<dbReference type="Pfam" id="PF01207">
    <property type="entry name" value="Dus"/>
    <property type="match status" value="1"/>
</dbReference>
<accession>A4S604</accession>
<dbReference type="PANTHER" id="PTHR45846:SF1">
    <property type="entry name" value="TRNA-DIHYDROURIDINE(47) SYNTHASE [NAD(P)(+)]-LIKE"/>
    <property type="match status" value="1"/>
</dbReference>
<evidence type="ECO:0000256" key="11">
    <source>
        <dbReference type="PIRSR" id="PIRSR006621-1"/>
    </source>
</evidence>
<dbReference type="GO" id="GO:0102265">
    <property type="term" value="F:tRNA-dihydrouridine47 synthase activity"/>
    <property type="evidence" value="ECO:0007669"/>
    <property type="project" value="UniProtKB-EC"/>
</dbReference>
<dbReference type="InterPro" id="IPR035587">
    <property type="entry name" value="DUS-like_FMN-bd"/>
</dbReference>
<dbReference type="eggNOG" id="KOG2333">
    <property type="taxonomic scope" value="Eukaryota"/>
</dbReference>
<evidence type="ECO:0000256" key="1">
    <source>
        <dbReference type="ARBA" id="ARBA00005451"/>
    </source>
</evidence>
<dbReference type="GeneID" id="5004899"/>
<dbReference type="Gramene" id="ABO98995">
    <property type="protein sequence ID" value="ABO98995"/>
    <property type="gene ID" value="OSTLU_4121"/>
</dbReference>
<dbReference type="Gene3D" id="3.20.20.70">
    <property type="entry name" value="Aldolase class I"/>
    <property type="match status" value="1"/>
</dbReference>
<keyword evidence="15" id="KW-1185">Reference proteome</keyword>
<evidence type="ECO:0000256" key="5">
    <source>
        <dbReference type="ARBA" id="ARBA00022694"/>
    </source>
</evidence>
<evidence type="ECO:0000259" key="13">
    <source>
        <dbReference type="Pfam" id="PF01207"/>
    </source>
</evidence>
<feature type="active site" description="Proton donor" evidence="11">
    <location>
        <position position="96"/>
    </location>
</feature>
<gene>
    <name evidence="14" type="ORF">OSTLU_4121</name>
</gene>
<evidence type="ECO:0000256" key="6">
    <source>
        <dbReference type="ARBA" id="ARBA00023002"/>
    </source>
</evidence>
<comment type="catalytic activity">
    <reaction evidence="8">
        <text>a 5,6-dihydrouridine in mRNA + NAD(+) = a uridine in mRNA + NADH + H(+)</text>
        <dbReference type="Rhea" id="RHEA:69851"/>
        <dbReference type="Rhea" id="RHEA-COMP:14658"/>
        <dbReference type="Rhea" id="RHEA-COMP:17789"/>
        <dbReference type="ChEBI" id="CHEBI:15378"/>
        <dbReference type="ChEBI" id="CHEBI:57540"/>
        <dbReference type="ChEBI" id="CHEBI:57945"/>
        <dbReference type="ChEBI" id="CHEBI:65315"/>
        <dbReference type="ChEBI" id="CHEBI:74443"/>
    </reaction>
    <physiologicalReaction direction="right-to-left" evidence="8">
        <dbReference type="Rhea" id="RHEA:69853"/>
    </physiologicalReaction>
</comment>
<dbReference type="EMBL" id="CP000592">
    <property type="protein sequence ID" value="ABO98995.1"/>
    <property type="molecule type" value="Genomic_DNA"/>
</dbReference>
<keyword evidence="5" id="KW-0819">tRNA processing</keyword>
<evidence type="ECO:0000256" key="12">
    <source>
        <dbReference type="PIRSR" id="PIRSR006621-2"/>
    </source>
</evidence>
<dbReference type="OrthoDB" id="498058at2759"/>
<keyword evidence="6" id="KW-0560">Oxidoreductase</keyword>
<dbReference type="Proteomes" id="UP000001568">
    <property type="component" value="Chromosome 12"/>
</dbReference>
<comment type="cofactor">
    <cofactor evidence="12">
        <name>FMN</name>
        <dbReference type="ChEBI" id="CHEBI:58210"/>
    </cofactor>
</comment>
<evidence type="ECO:0000256" key="10">
    <source>
        <dbReference type="ARBA" id="ARBA00049513"/>
    </source>
</evidence>
<dbReference type="STRING" id="436017.A4S604"/>
<organism evidence="14 15">
    <name type="scientific">Ostreococcus lucimarinus (strain CCE9901)</name>
    <dbReference type="NCBI Taxonomy" id="436017"/>
    <lineage>
        <taxon>Eukaryota</taxon>
        <taxon>Viridiplantae</taxon>
        <taxon>Chlorophyta</taxon>
        <taxon>Mamiellophyceae</taxon>
        <taxon>Mamiellales</taxon>
        <taxon>Bathycoccaceae</taxon>
        <taxon>Ostreococcus</taxon>
    </lineage>
</organism>
<feature type="binding site" evidence="12">
    <location>
        <position position="135"/>
    </location>
    <ligand>
        <name>FMN</name>
        <dbReference type="ChEBI" id="CHEBI:58210"/>
    </ligand>
</feature>
<dbReference type="OMA" id="ERCAGWE"/>
<dbReference type="KEGG" id="olu:OSTLU_4121"/>
<dbReference type="GO" id="GO:0050660">
    <property type="term" value="F:flavin adenine dinucleotide binding"/>
    <property type="evidence" value="ECO:0007669"/>
    <property type="project" value="InterPro"/>
</dbReference>